<feature type="signal peptide" evidence="6">
    <location>
        <begin position="1"/>
        <end position="21"/>
    </location>
</feature>
<evidence type="ECO:0000256" key="1">
    <source>
        <dbReference type="ARBA" id="ARBA00003416"/>
    </source>
</evidence>
<evidence type="ECO:0000256" key="5">
    <source>
        <dbReference type="SAM" id="Coils"/>
    </source>
</evidence>
<dbReference type="PANTHER" id="PTHR30563">
    <property type="entry name" value="DNA RECOMBINATION PROTEIN RMUC"/>
    <property type="match status" value="1"/>
</dbReference>
<dbReference type="Proteomes" id="UP000709959">
    <property type="component" value="Unassembled WGS sequence"/>
</dbReference>
<evidence type="ECO:0000256" key="2">
    <source>
        <dbReference type="ARBA" id="ARBA00009840"/>
    </source>
</evidence>
<evidence type="ECO:0000313" key="8">
    <source>
        <dbReference type="Proteomes" id="UP000709959"/>
    </source>
</evidence>
<keyword evidence="6" id="KW-0732">Signal</keyword>
<dbReference type="PANTHER" id="PTHR30563:SF0">
    <property type="entry name" value="DNA RECOMBINATION PROTEIN RMUC"/>
    <property type="match status" value="1"/>
</dbReference>
<comment type="function">
    <text evidence="1">Involved in DNA recombination.</text>
</comment>
<protein>
    <submittedName>
        <fullName evidence="7">DNA recombination protein RmuC</fullName>
    </submittedName>
</protein>
<keyword evidence="3 5" id="KW-0175">Coiled coil</keyword>
<accession>A0A936F0C0</accession>
<dbReference type="AlphaFoldDB" id="A0A936F0C0"/>
<evidence type="ECO:0000256" key="6">
    <source>
        <dbReference type="SAM" id="SignalP"/>
    </source>
</evidence>
<name>A0A936F0C0_9BACT</name>
<dbReference type="EMBL" id="JADKCH010000001">
    <property type="protein sequence ID" value="MBK8571508.1"/>
    <property type="molecule type" value="Genomic_DNA"/>
</dbReference>
<comment type="caution">
    <text evidence="7">The sequence shown here is derived from an EMBL/GenBank/DDBJ whole genome shotgun (WGS) entry which is preliminary data.</text>
</comment>
<keyword evidence="4" id="KW-0233">DNA recombination</keyword>
<dbReference type="InterPro" id="IPR003798">
    <property type="entry name" value="DNA_recombination_RmuC"/>
</dbReference>
<gene>
    <name evidence="7" type="primary">rmuC</name>
    <name evidence="7" type="ORF">IPN91_02480</name>
</gene>
<feature type="coiled-coil region" evidence="5">
    <location>
        <begin position="89"/>
        <end position="142"/>
    </location>
</feature>
<evidence type="ECO:0000256" key="3">
    <source>
        <dbReference type="ARBA" id="ARBA00023054"/>
    </source>
</evidence>
<reference evidence="7 8" key="1">
    <citation type="submission" date="2020-10" db="EMBL/GenBank/DDBJ databases">
        <title>Connecting structure to function with the recovery of over 1000 high-quality activated sludge metagenome-assembled genomes encoding full-length rRNA genes using long-read sequencing.</title>
        <authorList>
            <person name="Singleton C.M."/>
            <person name="Petriglieri F."/>
            <person name="Kristensen J.M."/>
            <person name="Kirkegaard R.H."/>
            <person name="Michaelsen T.Y."/>
            <person name="Andersen M.H."/>
            <person name="Karst S.M."/>
            <person name="Dueholm M.S."/>
            <person name="Nielsen P.H."/>
            <person name="Albertsen M."/>
        </authorList>
    </citation>
    <scope>NUCLEOTIDE SEQUENCE [LARGE SCALE GENOMIC DNA]</scope>
    <source>
        <strain evidence="7">OdNE_18-Q3-R46-58_MAXAC.008</strain>
    </source>
</reference>
<organism evidence="7 8">
    <name type="scientific">Candidatus Geothrix odensensis</name>
    <dbReference type="NCBI Taxonomy" id="2954440"/>
    <lineage>
        <taxon>Bacteria</taxon>
        <taxon>Pseudomonadati</taxon>
        <taxon>Acidobacteriota</taxon>
        <taxon>Holophagae</taxon>
        <taxon>Holophagales</taxon>
        <taxon>Holophagaceae</taxon>
        <taxon>Geothrix</taxon>
    </lineage>
</organism>
<proteinExistence type="inferred from homology"/>
<sequence>MSLALTLAVLTLLLAAVAAWASLRRPPADPTPFDALRRHADELSSRDRTESHQALVAQLQPLVAELGGIRTAQAEKLAEGFRLLVTTTQDALKSSRDEQAAQLNQVQQQVEKRLAAIQTSTEERLEQMRRTVDEKLHEALEKRLGESFNLVAQRLEQVQKGLGEMQSLAQDVGGLKRALTNVKTRGVLGEAQLGALLEQFLSPGQYAANVKIRPRSPEIVEFAVKLPGAEEGGTVWLPIDAKFPLEDYQRLMEAYELGDLPAVEAAGRALEVRLLSQARDIRDKYIAPPNSTDFALLFLPFEGLYAEALRRPGLLERIQRECKVTFVGPTTLTAFLNSLQVGFKTLAISKQSGEVWKVLGQVKTEFGKFGESLASVQKKLDEASSKLGEVSKGKERMEKRLAGVEALPEVELQGTLPGPYRGE</sequence>
<comment type="similarity">
    <text evidence="2">Belongs to the RmuC family.</text>
</comment>
<feature type="chain" id="PRO_5036748916" evidence="6">
    <location>
        <begin position="22"/>
        <end position="423"/>
    </location>
</feature>
<evidence type="ECO:0000256" key="4">
    <source>
        <dbReference type="ARBA" id="ARBA00023172"/>
    </source>
</evidence>
<dbReference type="Pfam" id="PF02646">
    <property type="entry name" value="RmuC"/>
    <property type="match status" value="1"/>
</dbReference>
<evidence type="ECO:0000313" key="7">
    <source>
        <dbReference type="EMBL" id="MBK8571508.1"/>
    </source>
</evidence>
<dbReference type="GO" id="GO:0006310">
    <property type="term" value="P:DNA recombination"/>
    <property type="evidence" value="ECO:0007669"/>
    <property type="project" value="UniProtKB-KW"/>
</dbReference>